<dbReference type="Gene3D" id="3.10.310.10">
    <property type="entry name" value="Diaminopimelate Epimerase, Chain A, domain 1"/>
    <property type="match status" value="2"/>
</dbReference>
<evidence type="ECO:0000313" key="11">
    <source>
        <dbReference type="EMBL" id="ADC66224.1"/>
    </source>
</evidence>
<dbReference type="SUPFAM" id="SSF54506">
    <property type="entry name" value="Diaminopimelate epimerase-like"/>
    <property type="match status" value="2"/>
</dbReference>
<feature type="binding site" evidence="9">
    <location>
        <begin position="77"/>
        <end position="78"/>
    </location>
    <ligand>
        <name>substrate</name>
    </ligand>
</feature>
<comment type="subcellular location">
    <subcellularLocation>
        <location evidence="9">Cytoplasm</location>
    </subcellularLocation>
</comment>
<evidence type="ECO:0000256" key="2">
    <source>
        <dbReference type="ARBA" id="ARBA00010219"/>
    </source>
</evidence>
<dbReference type="PaxDb" id="589924-Ferp_2093"/>
<feature type="binding site" evidence="9">
    <location>
        <begin position="209"/>
        <end position="210"/>
    </location>
    <ligand>
        <name>substrate</name>
    </ligand>
</feature>
<comment type="caution">
    <text evidence="9">Lacks conserved residue(s) required for the propagation of feature annotation.</text>
</comment>
<feature type="active site" description="Proton acceptor" evidence="9">
    <location>
        <position position="219"/>
    </location>
</feature>
<dbReference type="Proteomes" id="UP000002613">
    <property type="component" value="Chromosome"/>
</dbReference>
<protein>
    <recommendedName>
        <fullName evidence="3 9">Diaminopimelate epimerase</fullName>
        <shortName evidence="9">DAP epimerase</shortName>
        <ecNumber evidence="3 9">5.1.1.7</ecNumber>
    </recommendedName>
    <alternativeName>
        <fullName evidence="9">PLP-independent amino acid racemase</fullName>
    </alternativeName>
</protein>
<feature type="binding site" evidence="9">
    <location>
        <position position="67"/>
    </location>
    <ligand>
        <name>substrate</name>
    </ligand>
</feature>
<evidence type="ECO:0000256" key="7">
    <source>
        <dbReference type="ARBA" id="ARBA00023235"/>
    </source>
</evidence>
<evidence type="ECO:0000313" key="12">
    <source>
        <dbReference type="Proteomes" id="UP000002613"/>
    </source>
</evidence>
<evidence type="ECO:0000256" key="8">
    <source>
        <dbReference type="ARBA" id="ARBA00051712"/>
    </source>
</evidence>
<dbReference type="eggNOG" id="arCOG02255">
    <property type="taxonomic scope" value="Archaea"/>
</dbReference>
<feature type="binding site" evidence="9">
    <location>
        <begin position="220"/>
        <end position="221"/>
    </location>
    <ligand>
        <name>substrate</name>
    </ligand>
</feature>
<dbReference type="UniPathway" id="UPA00034">
    <property type="reaction ID" value="UER00025"/>
</dbReference>
<comment type="pathway">
    <text evidence="1 9">Amino-acid biosynthesis; L-lysine biosynthesis via DAP pathway; DL-2,6-diaminopimelate from LL-2,6-diaminopimelate: step 1/1.</text>
</comment>
<evidence type="ECO:0000256" key="10">
    <source>
        <dbReference type="PROSITE-ProRule" id="PRU10125"/>
    </source>
</evidence>
<evidence type="ECO:0000256" key="1">
    <source>
        <dbReference type="ARBA" id="ARBA00005196"/>
    </source>
</evidence>
<reference evidence="11 12" key="2">
    <citation type="journal article" date="2011" name="Stand. Genomic Sci.">
        <title>Complete genome sequence of Ferroglobus placidus AEDII12DO.</title>
        <authorList>
            <person name="Anderson I."/>
            <person name="Risso C."/>
            <person name="Holmes D."/>
            <person name="Lucas S."/>
            <person name="Copeland A."/>
            <person name="Lapidus A."/>
            <person name="Cheng J.F."/>
            <person name="Bruce D."/>
            <person name="Goodwin L."/>
            <person name="Pitluck S."/>
            <person name="Saunders E."/>
            <person name="Brettin T."/>
            <person name="Detter J.C."/>
            <person name="Han C."/>
            <person name="Tapia R."/>
            <person name="Larimer F."/>
            <person name="Land M."/>
            <person name="Hauser L."/>
            <person name="Woyke T."/>
            <person name="Lovley D."/>
            <person name="Kyrpides N."/>
            <person name="Ivanova N."/>
        </authorList>
    </citation>
    <scope>NUCLEOTIDE SEQUENCE [LARGE SCALE GENOMIC DNA]</scope>
    <source>
        <strain evidence="12">DSM 10642 / AEDII12DO</strain>
    </source>
</reference>
<feature type="binding site" evidence="9">
    <location>
        <position position="192"/>
    </location>
    <ligand>
        <name>substrate</name>
    </ligand>
</feature>
<dbReference type="Pfam" id="PF01678">
    <property type="entry name" value="DAP_epimerase"/>
    <property type="match status" value="2"/>
</dbReference>
<feature type="active site" description="Proton donor" evidence="9">
    <location>
        <position position="76"/>
    </location>
</feature>
<comment type="catalytic activity">
    <reaction evidence="8 9">
        <text>(2S,6S)-2,6-diaminopimelate = meso-2,6-diaminopimelate</text>
        <dbReference type="Rhea" id="RHEA:15393"/>
        <dbReference type="ChEBI" id="CHEBI:57609"/>
        <dbReference type="ChEBI" id="CHEBI:57791"/>
        <dbReference type="EC" id="5.1.1.7"/>
    </reaction>
</comment>
<evidence type="ECO:0000256" key="9">
    <source>
        <dbReference type="HAMAP-Rule" id="MF_00197"/>
    </source>
</evidence>
<keyword evidence="4 9" id="KW-0963">Cytoplasm</keyword>
<dbReference type="NCBIfam" id="TIGR00652">
    <property type="entry name" value="DapF"/>
    <property type="match status" value="1"/>
</dbReference>
<keyword evidence="5 9" id="KW-0028">Amino-acid biosynthesis</keyword>
<dbReference type="GO" id="GO:0009089">
    <property type="term" value="P:lysine biosynthetic process via diaminopimelate"/>
    <property type="evidence" value="ECO:0007669"/>
    <property type="project" value="UniProtKB-UniRule"/>
</dbReference>
<feature type="site" description="Could be important to modulate the pK values of the two catalytic cysteine residues" evidence="9">
    <location>
        <position position="162"/>
    </location>
</feature>
<keyword evidence="12" id="KW-1185">Reference proteome</keyword>
<accession>D3S0G1</accession>
<feature type="binding site" evidence="9">
    <location>
        <position position="13"/>
    </location>
    <ligand>
        <name>substrate</name>
    </ligand>
</feature>
<dbReference type="GO" id="GO:0005829">
    <property type="term" value="C:cytosol"/>
    <property type="evidence" value="ECO:0007669"/>
    <property type="project" value="TreeGrafter"/>
</dbReference>
<evidence type="ECO:0000256" key="3">
    <source>
        <dbReference type="ARBA" id="ARBA00013080"/>
    </source>
</evidence>
<dbReference type="PANTHER" id="PTHR31689:SF0">
    <property type="entry name" value="DIAMINOPIMELATE EPIMERASE"/>
    <property type="match status" value="1"/>
</dbReference>
<dbReference type="AlphaFoldDB" id="D3S0G1"/>
<evidence type="ECO:0000256" key="6">
    <source>
        <dbReference type="ARBA" id="ARBA00023154"/>
    </source>
</evidence>
<dbReference type="PROSITE" id="PS01326">
    <property type="entry name" value="DAP_EPIMERASE"/>
    <property type="match status" value="1"/>
</dbReference>
<dbReference type="OrthoDB" id="358699at2157"/>
<evidence type="ECO:0000256" key="5">
    <source>
        <dbReference type="ARBA" id="ARBA00022605"/>
    </source>
</evidence>
<keyword evidence="6 9" id="KW-0457">Lysine biosynthesis</keyword>
<dbReference type="InterPro" id="IPR018510">
    <property type="entry name" value="DAP_epimerase_AS"/>
</dbReference>
<comment type="function">
    <text evidence="9">Catalyzes the stereoinversion of LL-2,6-diaminopimelate (L,L-DAP) to meso-diaminopimelate (meso-DAP), a precursor of L-lysine.</text>
</comment>
<dbReference type="STRING" id="589924.Ferp_2093"/>
<keyword evidence="7 9" id="KW-0413">Isomerase</keyword>
<name>D3S0G1_FERPA</name>
<feature type="site" description="Could be important to modulate the pK values of the two catalytic cysteine residues" evidence="9">
    <location>
        <position position="209"/>
    </location>
</feature>
<gene>
    <name evidence="9" type="primary">dapF</name>
    <name evidence="11" type="ordered locus">Ferp_2093</name>
</gene>
<dbReference type="GeneID" id="8779628"/>
<dbReference type="RefSeq" id="WP_012966563.1">
    <property type="nucleotide sequence ID" value="NC_013849.1"/>
</dbReference>
<dbReference type="GO" id="GO:0008837">
    <property type="term" value="F:diaminopimelate epimerase activity"/>
    <property type="evidence" value="ECO:0007669"/>
    <property type="project" value="UniProtKB-UniRule"/>
</dbReference>
<sequence>MEIKFAKMHGNGNDFVIIDEFREEVVKEEEKPKFVRAIAHRNFGIGADGVIFVQKSEVADAKFRYFNSDGSEAEMCGNGIRCFSRYVVEEGYAASPVRVETLAGIYELEVTKNEEGWWVKVDMGTPKFSKDEIPTKEDVWGKEIKIDNRSFEIYAVNTGVPHAVIFVEDFDFDVVRTGRAIRMSELFPEGTNVNFVKREGNKFFVRTYERGVENETLSCGTGSVAVAAVARKLGFADDKVEILTRGGKLFVEFEGEKAYLIGGASRVADGKIRAEELNYEV</sequence>
<dbReference type="EC" id="5.1.1.7" evidence="3 9"/>
<evidence type="ECO:0000256" key="4">
    <source>
        <dbReference type="ARBA" id="ARBA00022490"/>
    </source>
</evidence>
<comment type="subunit">
    <text evidence="9">Homodimer.</text>
</comment>
<dbReference type="InterPro" id="IPR001653">
    <property type="entry name" value="DAP_epimerase_DapF"/>
</dbReference>
<dbReference type="HAMAP" id="MF_00197">
    <property type="entry name" value="DAP_epimerase"/>
    <property type="match status" value="1"/>
</dbReference>
<dbReference type="PANTHER" id="PTHR31689">
    <property type="entry name" value="DIAMINOPIMELATE EPIMERASE, CHLOROPLASTIC"/>
    <property type="match status" value="1"/>
</dbReference>
<organism evidence="11 12">
    <name type="scientific">Ferroglobus placidus (strain DSM 10642 / AEDII12DO)</name>
    <dbReference type="NCBI Taxonomy" id="589924"/>
    <lineage>
        <taxon>Archaea</taxon>
        <taxon>Methanobacteriati</taxon>
        <taxon>Methanobacteriota</taxon>
        <taxon>Archaeoglobi</taxon>
        <taxon>Archaeoglobales</taxon>
        <taxon>Archaeoglobaceae</taxon>
        <taxon>Ferroglobus</taxon>
    </lineage>
</organism>
<dbReference type="HOGENOM" id="CLU_053306_3_0_2"/>
<comment type="similarity">
    <text evidence="2 9">Belongs to the diaminopimelate epimerase family.</text>
</comment>
<dbReference type="EMBL" id="CP001899">
    <property type="protein sequence ID" value="ADC66224.1"/>
    <property type="molecule type" value="Genomic_DNA"/>
</dbReference>
<feature type="active site" evidence="10">
    <location>
        <position position="76"/>
    </location>
</feature>
<reference evidence="12" key="1">
    <citation type="submission" date="2010-02" db="EMBL/GenBank/DDBJ databases">
        <title>Complete sequence of Ferroglobus placidus DSM 10642.</title>
        <authorList>
            <consortium name="US DOE Joint Genome Institute"/>
            <person name="Lucas S."/>
            <person name="Copeland A."/>
            <person name="Lapidus A."/>
            <person name="Cheng J.-F."/>
            <person name="Bruce D."/>
            <person name="Goodwin L."/>
            <person name="Pitluck S."/>
            <person name="Saunders E."/>
            <person name="Brettin T."/>
            <person name="Detter J.C."/>
            <person name="Han C."/>
            <person name="Tapia R."/>
            <person name="Larimer F."/>
            <person name="Land M."/>
            <person name="Hauser L."/>
            <person name="Kyrpides N."/>
            <person name="Ivanova N."/>
            <person name="Holmes D."/>
            <person name="Lovley D."/>
            <person name="Kyrpides N."/>
            <person name="Anderson I.J."/>
            <person name="Woyke T."/>
        </authorList>
    </citation>
    <scope>NUCLEOTIDE SEQUENCE [LARGE SCALE GENOMIC DNA]</scope>
    <source>
        <strain evidence="12">DSM 10642 / AEDII12DO</strain>
    </source>
</reference>
<dbReference type="KEGG" id="fpl:Ferp_2093"/>
<proteinExistence type="inferred from homology"/>
<dbReference type="FunFam" id="3.10.310.10:FF:000001">
    <property type="entry name" value="Diaminopimelate epimerase"/>
    <property type="match status" value="1"/>
</dbReference>